<evidence type="ECO:0000313" key="2">
    <source>
        <dbReference type="Proteomes" id="UP000774617"/>
    </source>
</evidence>
<accession>A0ABQ8G0L7</accession>
<protein>
    <submittedName>
        <fullName evidence="1">Uncharacterized protein</fullName>
    </submittedName>
</protein>
<proteinExistence type="predicted"/>
<comment type="caution">
    <text evidence="1">The sequence shown here is derived from an EMBL/GenBank/DDBJ whole genome shotgun (WGS) entry which is preliminary data.</text>
</comment>
<gene>
    <name evidence="1" type="ORF">B0J12DRAFT_274452</name>
</gene>
<keyword evidence="2" id="KW-1185">Reference proteome</keyword>
<reference evidence="1 2" key="1">
    <citation type="journal article" date="2021" name="Nat. Commun.">
        <title>Genetic determinants of endophytism in the Arabidopsis root mycobiome.</title>
        <authorList>
            <person name="Mesny F."/>
            <person name="Miyauchi S."/>
            <person name="Thiergart T."/>
            <person name="Pickel B."/>
            <person name="Atanasova L."/>
            <person name="Karlsson M."/>
            <person name="Huettel B."/>
            <person name="Barry K.W."/>
            <person name="Haridas S."/>
            <person name="Chen C."/>
            <person name="Bauer D."/>
            <person name="Andreopoulos W."/>
            <person name="Pangilinan J."/>
            <person name="LaButti K."/>
            <person name="Riley R."/>
            <person name="Lipzen A."/>
            <person name="Clum A."/>
            <person name="Drula E."/>
            <person name="Henrissat B."/>
            <person name="Kohler A."/>
            <person name="Grigoriev I.V."/>
            <person name="Martin F.M."/>
            <person name="Hacquard S."/>
        </authorList>
    </citation>
    <scope>NUCLEOTIDE SEQUENCE [LARGE SCALE GENOMIC DNA]</scope>
    <source>
        <strain evidence="1 2">MPI-SDFR-AT-0080</strain>
    </source>
</reference>
<organism evidence="1 2">
    <name type="scientific">Macrophomina phaseolina</name>
    <dbReference type="NCBI Taxonomy" id="35725"/>
    <lineage>
        <taxon>Eukaryota</taxon>
        <taxon>Fungi</taxon>
        <taxon>Dikarya</taxon>
        <taxon>Ascomycota</taxon>
        <taxon>Pezizomycotina</taxon>
        <taxon>Dothideomycetes</taxon>
        <taxon>Dothideomycetes incertae sedis</taxon>
        <taxon>Botryosphaeriales</taxon>
        <taxon>Botryosphaeriaceae</taxon>
        <taxon>Macrophomina</taxon>
    </lineage>
</organism>
<dbReference type="EMBL" id="JAGTJR010000037">
    <property type="protein sequence ID" value="KAH7034279.1"/>
    <property type="molecule type" value="Genomic_DNA"/>
</dbReference>
<sequence>MVSVHGFQDHSTAGKALIGSRRMEKRSKFGMTFEPGKDGRLRELSRIQRGWEMDRKENKKYNIHANELPGYSSHISTKTAGQAIKLQGKRKRAHPRRMPQKQRRNPLGMLRNAVAPSVAKAGRMAAQKPVSAGAQRWCISTRSERSEGRHTAKWMRCTRMADVEGEVALWGGYQRQQASCLAPRAQRRVNSLKPKYRLHRG</sequence>
<dbReference type="Proteomes" id="UP000774617">
    <property type="component" value="Unassembled WGS sequence"/>
</dbReference>
<evidence type="ECO:0000313" key="1">
    <source>
        <dbReference type="EMBL" id="KAH7034279.1"/>
    </source>
</evidence>
<name>A0ABQ8G0L7_9PEZI</name>